<evidence type="ECO:0000313" key="1">
    <source>
        <dbReference type="EMBL" id="CAJ0603365.1"/>
    </source>
</evidence>
<gene>
    <name evidence="1" type="ORF">CYNAS_LOCUS15348</name>
</gene>
<sequence>MASEDAKTLWKIYHARTTITGFRRRPYWIRPKRAEKWSTSQYNAFKISAKPRQRMQNDKQLWMRRCRLGWCTGTNCVKLFSWLSEYSLIVNSKETLDDSMNLTEAYGQENLVPALQ</sequence>
<dbReference type="Proteomes" id="UP001176961">
    <property type="component" value="Unassembled WGS sequence"/>
</dbReference>
<accession>A0AA36MAE2</accession>
<reference evidence="1" key="1">
    <citation type="submission" date="2023-07" db="EMBL/GenBank/DDBJ databases">
        <authorList>
            <consortium name="CYATHOMIX"/>
        </authorList>
    </citation>
    <scope>NUCLEOTIDE SEQUENCE</scope>
    <source>
        <strain evidence="1">N/A</strain>
    </source>
</reference>
<dbReference type="EMBL" id="CATQJL010000305">
    <property type="protein sequence ID" value="CAJ0603365.1"/>
    <property type="molecule type" value="Genomic_DNA"/>
</dbReference>
<name>A0AA36MAE2_CYLNA</name>
<comment type="caution">
    <text evidence="1">The sequence shown here is derived from an EMBL/GenBank/DDBJ whole genome shotgun (WGS) entry which is preliminary data.</text>
</comment>
<organism evidence="1 2">
    <name type="scientific">Cylicocyclus nassatus</name>
    <name type="common">Nematode worm</name>
    <dbReference type="NCBI Taxonomy" id="53992"/>
    <lineage>
        <taxon>Eukaryota</taxon>
        <taxon>Metazoa</taxon>
        <taxon>Ecdysozoa</taxon>
        <taxon>Nematoda</taxon>
        <taxon>Chromadorea</taxon>
        <taxon>Rhabditida</taxon>
        <taxon>Rhabditina</taxon>
        <taxon>Rhabditomorpha</taxon>
        <taxon>Strongyloidea</taxon>
        <taxon>Strongylidae</taxon>
        <taxon>Cylicocyclus</taxon>
    </lineage>
</organism>
<keyword evidence="2" id="KW-1185">Reference proteome</keyword>
<evidence type="ECO:0000313" key="2">
    <source>
        <dbReference type="Proteomes" id="UP001176961"/>
    </source>
</evidence>
<dbReference type="AlphaFoldDB" id="A0AA36MAE2"/>
<proteinExistence type="predicted"/>
<protein>
    <submittedName>
        <fullName evidence="1">Uncharacterized protein</fullName>
    </submittedName>
</protein>